<dbReference type="GO" id="GO:0004674">
    <property type="term" value="F:protein serine/threonine kinase activity"/>
    <property type="evidence" value="ECO:0007669"/>
    <property type="project" value="UniProtKB-KW"/>
</dbReference>
<dbReference type="Gene3D" id="1.10.510.10">
    <property type="entry name" value="Transferase(Phosphotransferase) domain 1"/>
    <property type="match status" value="1"/>
</dbReference>
<feature type="binding site" evidence="5">
    <location>
        <position position="124"/>
    </location>
    <ligand>
        <name>ATP</name>
        <dbReference type="ChEBI" id="CHEBI:30616"/>
    </ligand>
</feature>
<dbReference type="Pfam" id="PF00069">
    <property type="entry name" value="Pkinase"/>
    <property type="match status" value="1"/>
</dbReference>
<dbReference type="Pfam" id="PF13181">
    <property type="entry name" value="TPR_8"/>
    <property type="match status" value="1"/>
</dbReference>
<evidence type="ECO:0000256" key="2">
    <source>
        <dbReference type="ARBA" id="ARBA00022741"/>
    </source>
</evidence>
<evidence type="ECO:0000256" key="1">
    <source>
        <dbReference type="ARBA" id="ARBA00022679"/>
    </source>
</evidence>
<dbReference type="GO" id="GO:0005524">
    <property type="term" value="F:ATP binding"/>
    <property type="evidence" value="ECO:0007669"/>
    <property type="project" value="UniProtKB-UniRule"/>
</dbReference>
<keyword evidence="2 5" id="KW-0547">Nucleotide-binding</keyword>
<accession>A0A4R6NCF1</accession>
<dbReference type="RefSeq" id="WP_133601621.1">
    <property type="nucleotide sequence ID" value="NZ_JAUFPJ010000005.1"/>
</dbReference>
<gene>
    <name evidence="7" type="ORF">DFR39_101148</name>
</gene>
<sequence length="917" mass="100647">MQDLAPENALPSDPKARWQRLSPLLDELLDMEPTARAARLAAMQDLAPELAAELERLLAQDAALEAQGFLAQPALPPTLSAVVALPGQTVGAYRLEREIGHGGMGSVWLARRTDGRFEGLVAIKFLTSGLLGQGDAARFAREGQILARLTHPHIARLIDAGVAQDGLQPYLVLEYVEEGLPIDRFCESRQLDTAQRITLFLDVLAAVAHAHNRLILHRDLKPGNILVDRQGQVKLLDFGIAKLLGDPTQALGGAEATELTRQAGRAFTPQFAAPEQVQGGEVSTATDVYALGVLLYLLLSGGKHPTAGATRAEAQALDRLRAVVEEEPKRLSDQLRSQGEARRARELRGDLDTICAKALKKRPSERYENAAALAEDLRRWLQHEPIAARPDSRLYVLGRFLRRHRLAVGAGSVAVSALLGLTGLSVLQAQRAAAAEQQAQTRRQQADDLLAYMLGDFADKLRPIGRLELLDNVGGKALSHLAAAKEQASPQERLHRAKALTVIGEVRVSKRELEAAIEPLQQANALLQAEPPTPELVPAWRKAQGAAAFWLGHVYYTQRKFAPAQRAWERYREVSEQWLAVLPQDLDGLVELSYAENSLGSLLLDQGRVRTAEQAFRRSVALKSHVLAQRPNDATLQAEWSESLSWLGSSLLQMGRYVQAQAVFRQALEQAQDLRTKYPADQAWLRKVGHAANRLADALWRDGQPRAATEHFVLATEAFRTLSALDPQNRAWTMALIRAEAGVLRGQASQIRAVEDLQRRLAALEAGRTPLARLHPLRAELVQLHAQALRHKGQDLAAAQVLVENTLAQLRRDKIAHGADLTLSQAMLELSLFQAETLSVDPAQRTARCQALWAELSSAPLAALLREHAGFTRLAVRTQTCLGRAEEARALQQWLDAQHRWASSPPQPVPPKAVPNS</sequence>
<keyword evidence="4 5" id="KW-0067">ATP-binding</keyword>
<dbReference type="InterPro" id="IPR011009">
    <property type="entry name" value="Kinase-like_dom_sf"/>
</dbReference>
<keyword evidence="3 7" id="KW-0418">Kinase</keyword>
<dbReference type="EMBL" id="SNXE01000001">
    <property type="protein sequence ID" value="TDP12675.1"/>
    <property type="molecule type" value="Genomic_DNA"/>
</dbReference>
<dbReference type="SMART" id="SM00028">
    <property type="entry name" value="TPR"/>
    <property type="match status" value="4"/>
</dbReference>
<organism evidence="7 8">
    <name type="scientific">Roseateles asaccharophilus</name>
    <dbReference type="NCBI Taxonomy" id="582607"/>
    <lineage>
        <taxon>Bacteria</taxon>
        <taxon>Pseudomonadati</taxon>
        <taxon>Pseudomonadota</taxon>
        <taxon>Betaproteobacteria</taxon>
        <taxon>Burkholderiales</taxon>
        <taxon>Sphaerotilaceae</taxon>
        <taxon>Roseateles</taxon>
    </lineage>
</organism>
<dbReference type="AlphaFoldDB" id="A0A4R6NCF1"/>
<keyword evidence="8" id="KW-1185">Reference proteome</keyword>
<dbReference type="SMART" id="SM00220">
    <property type="entry name" value="S_TKc"/>
    <property type="match status" value="1"/>
</dbReference>
<evidence type="ECO:0000256" key="5">
    <source>
        <dbReference type="PROSITE-ProRule" id="PRU10141"/>
    </source>
</evidence>
<dbReference type="InterPro" id="IPR017441">
    <property type="entry name" value="Protein_kinase_ATP_BS"/>
</dbReference>
<dbReference type="CDD" id="cd14014">
    <property type="entry name" value="STKc_PknB_like"/>
    <property type="match status" value="1"/>
</dbReference>
<dbReference type="OrthoDB" id="8532199at2"/>
<dbReference type="InterPro" id="IPR011990">
    <property type="entry name" value="TPR-like_helical_dom_sf"/>
</dbReference>
<proteinExistence type="predicted"/>
<dbReference type="PANTHER" id="PTHR43289">
    <property type="entry name" value="MITOGEN-ACTIVATED PROTEIN KINASE KINASE KINASE 20-RELATED"/>
    <property type="match status" value="1"/>
</dbReference>
<dbReference type="PANTHER" id="PTHR43289:SF34">
    <property type="entry name" value="SERINE_THREONINE-PROTEIN KINASE YBDM-RELATED"/>
    <property type="match status" value="1"/>
</dbReference>
<name>A0A4R6NCF1_9BURK</name>
<dbReference type="Gene3D" id="1.25.40.10">
    <property type="entry name" value="Tetratricopeptide repeat domain"/>
    <property type="match status" value="1"/>
</dbReference>
<dbReference type="PROSITE" id="PS00108">
    <property type="entry name" value="PROTEIN_KINASE_ST"/>
    <property type="match status" value="1"/>
</dbReference>
<dbReference type="InterPro" id="IPR019734">
    <property type="entry name" value="TPR_rpt"/>
</dbReference>
<evidence type="ECO:0000256" key="3">
    <source>
        <dbReference type="ARBA" id="ARBA00022777"/>
    </source>
</evidence>
<comment type="caution">
    <text evidence="7">The sequence shown here is derived from an EMBL/GenBank/DDBJ whole genome shotgun (WGS) entry which is preliminary data.</text>
</comment>
<protein>
    <submittedName>
        <fullName evidence="7">Serine/threonine protein kinase</fullName>
    </submittedName>
</protein>
<dbReference type="Gene3D" id="3.30.200.20">
    <property type="entry name" value="Phosphorylase Kinase, domain 1"/>
    <property type="match status" value="1"/>
</dbReference>
<evidence type="ECO:0000313" key="7">
    <source>
        <dbReference type="EMBL" id="TDP12675.1"/>
    </source>
</evidence>
<keyword evidence="7" id="KW-0723">Serine/threonine-protein kinase</keyword>
<dbReference type="SUPFAM" id="SSF56112">
    <property type="entry name" value="Protein kinase-like (PK-like)"/>
    <property type="match status" value="1"/>
</dbReference>
<dbReference type="SUPFAM" id="SSF48452">
    <property type="entry name" value="TPR-like"/>
    <property type="match status" value="1"/>
</dbReference>
<dbReference type="InterPro" id="IPR000719">
    <property type="entry name" value="Prot_kinase_dom"/>
</dbReference>
<evidence type="ECO:0000313" key="8">
    <source>
        <dbReference type="Proteomes" id="UP000295357"/>
    </source>
</evidence>
<evidence type="ECO:0000256" key="4">
    <source>
        <dbReference type="ARBA" id="ARBA00022840"/>
    </source>
</evidence>
<dbReference type="InterPro" id="IPR008271">
    <property type="entry name" value="Ser/Thr_kinase_AS"/>
</dbReference>
<dbReference type="Proteomes" id="UP000295357">
    <property type="component" value="Unassembled WGS sequence"/>
</dbReference>
<reference evidence="7 8" key="1">
    <citation type="submission" date="2019-03" db="EMBL/GenBank/DDBJ databases">
        <title>Genomic Encyclopedia of Type Strains, Phase IV (KMG-IV): sequencing the most valuable type-strain genomes for metagenomic binning, comparative biology and taxonomic classification.</title>
        <authorList>
            <person name="Goeker M."/>
        </authorList>
    </citation>
    <scope>NUCLEOTIDE SEQUENCE [LARGE SCALE GENOMIC DNA]</scope>
    <source>
        <strain evidence="7 8">DSM 25082</strain>
    </source>
</reference>
<dbReference type="PROSITE" id="PS50011">
    <property type="entry name" value="PROTEIN_KINASE_DOM"/>
    <property type="match status" value="1"/>
</dbReference>
<dbReference type="PROSITE" id="PS00107">
    <property type="entry name" value="PROTEIN_KINASE_ATP"/>
    <property type="match status" value="1"/>
</dbReference>
<evidence type="ECO:0000259" key="6">
    <source>
        <dbReference type="PROSITE" id="PS50011"/>
    </source>
</evidence>
<feature type="domain" description="Protein kinase" evidence="6">
    <location>
        <begin position="93"/>
        <end position="381"/>
    </location>
</feature>
<keyword evidence="1" id="KW-0808">Transferase</keyword>